<proteinExistence type="predicted"/>
<organism evidence="2 3">
    <name type="scientific">Cirrhinus molitorella</name>
    <name type="common">mud carp</name>
    <dbReference type="NCBI Taxonomy" id="172907"/>
    <lineage>
        <taxon>Eukaryota</taxon>
        <taxon>Metazoa</taxon>
        <taxon>Chordata</taxon>
        <taxon>Craniata</taxon>
        <taxon>Vertebrata</taxon>
        <taxon>Euteleostomi</taxon>
        <taxon>Actinopterygii</taxon>
        <taxon>Neopterygii</taxon>
        <taxon>Teleostei</taxon>
        <taxon>Ostariophysi</taxon>
        <taxon>Cypriniformes</taxon>
        <taxon>Cyprinidae</taxon>
        <taxon>Labeoninae</taxon>
        <taxon>Labeonini</taxon>
        <taxon>Cirrhinus</taxon>
    </lineage>
</organism>
<sequence length="219" mass="24709">MAEAYRIAEEHSRQSSARGKEQYDRKARAVIMKPGDRVLVQNLAGQGSPGKLRSYWEKTIYVVKEQVSDNPVYVVCPENGGHCAVGCLKRDMVLGNDPRPLMGGEQWLNSLSPKSVRKYLVSQTEGAAPQERKENSRADKLWHPSVDISHLEEEQQKIVREMLYEESNAFTQGDDDTGCIPSLQMSISLKDNIPILRAYASTPKPLYKEVKEYIQDLLA</sequence>
<feature type="region of interest" description="Disordered" evidence="1">
    <location>
        <begin position="1"/>
        <end position="24"/>
    </location>
</feature>
<name>A0ABR3MWK1_9TELE</name>
<accession>A0ABR3MWK1</accession>
<protein>
    <submittedName>
        <fullName evidence="2">Uncharacterized protein</fullName>
    </submittedName>
</protein>
<dbReference type="EMBL" id="JAYMGO010000008">
    <property type="protein sequence ID" value="KAL1269018.1"/>
    <property type="molecule type" value="Genomic_DNA"/>
</dbReference>
<evidence type="ECO:0000313" key="3">
    <source>
        <dbReference type="Proteomes" id="UP001558613"/>
    </source>
</evidence>
<dbReference type="Proteomes" id="UP001558613">
    <property type="component" value="Unassembled WGS sequence"/>
</dbReference>
<evidence type="ECO:0000256" key="1">
    <source>
        <dbReference type="SAM" id="MobiDB-lite"/>
    </source>
</evidence>
<reference evidence="2 3" key="1">
    <citation type="submission" date="2023-09" db="EMBL/GenBank/DDBJ databases">
        <authorList>
            <person name="Wang M."/>
        </authorList>
    </citation>
    <scope>NUCLEOTIDE SEQUENCE [LARGE SCALE GENOMIC DNA]</scope>
    <source>
        <strain evidence="2">GT-2023</strain>
        <tissue evidence="2">Liver</tissue>
    </source>
</reference>
<keyword evidence="3" id="KW-1185">Reference proteome</keyword>
<comment type="caution">
    <text evidence="2">The sequence shown here is derived from an EMBL/GenBank/DDBJ whole genome shotgun (WGS) entry which is preliminary data.</text>
</comment>
<gene>
    <name evidence="2" type="ORF">QQF64_031307</name>
</gene>
<evidence type="ECO:0000313" key="2">
    <source>
        <dbReference type="EMBL" id="KAL1269018.1"/>
    </source>
</evidence>